<dbReference type="EMBL" id="JACHJL010000001">
    <property type="protein sequence ID" value="MBB5933095.1"/>
    <property type="molecule type" value="Genomic_DNA"/>
</dbReference>
<dbReference type="RefSeq" id="WP_184568484.1">
    <property type="nucleotide sequence ID" value="NZ_JACHJL010000001.1"/>
</dbReference>
<evidence type="ECO:0000256" key="1">
    <source>
        <dbReference type="SAM" id="MobiDB-lite"/>
    </source>
</evidence>
<protein>
    <submittedName>
        <fullName evidence="3">Uncharacterized protein</fullName>
    </submittedName>
</protein>
<keyword evidence="2" id="KW-0472">Membrane</keyword>
<feature type="region of interest" description="Disordered" evidence="1">
    <location>
        <begin position="67"/>
        <end position="179"/>
    </location>
</feature>
<dbReference type="AlphaFoldDB" id="A0A7W9Q3U4"/>
<keyword evidence="2" id="KW-0812">Transmembrane</keyword>
<proteinExistence type="predicted"/>
<comment type="caution">
    <text evidence="3">The sequence shown here is derived from an EMBL/GenBank/DDBJ whole genome shotgun (WGS) entry which is preliminary data.</text>
</comment>
<evidence type="ECO:0000313" key="3">
    <source>
        <dbReference type="EMBL" id="MBB5933095.1"/>
    </source>
</evidence>
<feature type="transmembrane region" description="Helical" evidence="2">
    <location>
        <begin position="44"/>
        <end position="65"/>
    </location>
</feature>
<reference evidence="3 4" key="1">
    <citation type="submission" date="2020-08" db="EMBL/GenBank/DDBJ databases">
        <title>Genomic Encyclopedia of Type Strains, Phase III (KMG-III): the genomes of soil and plant-associated and newly described type strains.</title>
        <authorList>
            <person name="Whitman W."/>
        </authorList>
    </citation>
    <scope>NUCLEOTIDE SEQUENCE [LARGE SCALE GENOMIC DNA]</scope>
    <source>
        <strain evidence="3 4">CECT 8305</strain>
    </source>
</reference>
<feature type="compositionally biased region" description="Pro residues" evidence="1">
    <location>
        <begin position="84"/>
        <end position="93"/>
    </location>
</feature>
<accession>A0A7W9Q3U4</accession>
<keyword evidence="4" id="KW-1185">Reference proteome</keyword>
<evidence type="ECO:0000256" key="2">
    <source>
        <dbReference type="SAM" id="Phobius"/>
    </source>
</evidence>
<gene>
    <name evidence="3" type="ORF">FHS42_000113</name>
</gene>
<dbReference type="Proteomes" id="UP000588098">
    <property type="component" value="Unassembled WGS sequence"/>
</dbReference>
<evidence type="ECO:0000313" key="4">
    <source>
        <dbReference type="Proteomes" id="UP000588098"/>
    </source>
</evidence>
<feature type="compositionally biased region" description="Basic and acidic residues" evidence="1">
    <location>
        <begin position="7"/>
        <end position="20"/>
    </location>
</feature>
<feature type="compositionally biased region" description="Low complexity" evidence="1">
    <location>
        <begin position="132"/>
        <end position="159"/>
    </location>
</feature>
<feature type="region of interest" description="Disordered" evidence="1">
    <location>
        <begin position="1"/>
        <end position="30"/>
    </location>
</feature>
<name>A0A7W9Q3U4_9ACTN</name>
<keyword evidence="2" id="KW-1133">Transmembrane helix</keyword>
<sequence>MSDIEEEVTRALRDAADLARHSARPVPPPSAVRAAAERAARRRVVAGVVATVAVIGIGCTVPALLTDDGRTTPAPPAGGVGPSAPVPSVPIPQPIRTSEEPLPHQPEPTRSGNATPGSADASPPGTPVSGAPAPATTVPESPTSETSVPKTTTPPTSTSGTLVPENLNQPSVHGPTPNP</sequence>
<organism evidence="3 4">
    <name type="scientific">Streptomyces zagrosensis</name>
    <dbReference type="NCBI Taxonomy" id="1042984"/>
    <lineage>
        <taxon>Bacteria</taxon>
        <taxon>Bacillati</taxon>
        <taxon>Actinomycetota</taxon>
        <taxon>Actinomycetes</taxon>
        <taxon>Kitasatosporales</taxon>
        <taxon>Streptomycetaceae</taxon>
        <taxon>Streptomyces</taxon>
    </lineage>
</organism>